<organism evidence="4 5">
    <name type="scientific">Brevibacillus brevis</name>
    <name type="common">Bacillus brevis</name>
    <dbReference type="NCBI Taxonomy" id="1393"/>
    <lineage>
        <taxon>Bacteria</taxon>
        <taxon>Bacillati</taxon>
        <taxon>Bacillota</taxon>
        <taxon>Bacilli</taxon>
        <taxon>Bacillales</taxon>
        <taxon>Paenibacillaceae</taxon>
        <taxon>Brevibacillus</taxon>
    </lineage>
</organism>
<dbReference type="Pfam" id="PF04471">
    <property type="entry name" value="Mrr_cat"/>
    <property type="match status" value="1"/>
</dbReference>
<dbReference type="InterPro" id="IPR011335">
    <property type="entry name" value="Restrct_endonuc-II-like"/>
</dbReference>
<dbReference type="RefSeq" id="WP_310774679.1">
    <property type="nucleotide sequence ID" value="NZ_CP134052.1"/>
</dbReference>
<feature type="domain" description="Restriction endonuclease type IV Mrr" evidence="3">
    <location>
        <begin position="71"/>
        <end position="180"/>
    </location>
</feature>
<dbReference type="GO" id="GO:0016787">
    <property type="term" value="F:hydrolase activity"/>
    <property type="evidence" value="ECO:0007669"/>
    <property type="project" value="UniProtKB-KW"/>
</dbReference>
<dbReference type="Proteomes" id="UP001256827">
    <property type="component" value="Plasmid pBbsI"/>
</dbReference>
<keyword evidence="1" id="KW-1133">Transmembrane helix</keyword>
<geneLocation type="plasmid" evidence="4 5">
    <name>pBbsI</name>
</geneLocation>
<dbReference type="EMBL" id="CP134052">
    <property type="protein sequence ID" value="WNC17875.1"/>
    <property type="molecule type" value="Genomic_DNA"/>
</dbReference>
<dbReference type="InterPro" id="IPR052906">
    <property type="entry name" value="Type_IV_Methyl-Rstrct_Enzyme"/>
</dbReference>
<dbReference type="Gene3D" id="3.30.65.10">
    <property type="entry name" value="Bacterial Topoisomerase I, domain 1"/>
    <property type="match status" value="1"/>
</dbReference>
<protein>
    <submittedName>
        <fullName evidence="4">Restriction endonuclease</fullName>
        <ecNumber evidence="4">3.1.21.-</ecNumber>
    </submittedName>
</protein>
<dbReference type="InterPro" id="IPR007560">
    <property type="entry name" value="Restrct_endonuc_IV_Mrr"/>
</dbReference>
<dbReference type="Pfam" id="PF01396">
    <property type="entry name" value="Zn_ribbon_Top1"/>
    <property type="match status" value="1"/>
</dbReference>
<evidence type="ECO:0000313" key="5">
    <source>
        <dbReference type="Proteomes" id="UP001256827"/>
    </source>
</evidence>
<keyword evidence="4" id="KW-0255">Endonuclease</keyword>
<dbReference type="EC" id="3.1.21.-" evidence="4"/>
<evidence type="ECO:0000256" key="1">
    <source>
        <dbReference type="SAM" id="Phobius"/>
    </source>
</evidence>
<keyword evidence="4" id="KW-0614">Plasmid</keyword>
<dbReference type="GO" id="GO:0004519">
    <property type="term" value="F:endonuclease activity"/>
    <property type="evidence" value="ECO:0007669"/>
    <property type="project" value="UniProtKB-KW"/>
</dbReference>
<feature type="domain" description="DNA topoisomerase type IA zn finger" evidence="2">
    <location>
        <begin position="203"/>
        <end position="237"/>
    </location>
</feature>
<evidence type="ECO:0000313" key="4">
    <source>
        <dbReference type="EMBL" id="WNC17875.1"/>
    </source>
</evidence>
<dbReference type="PANTHER" id="PTHR30015:SF6">
    <property type="entry name" value="SLL1429 PROTEIN"/>
    <property type="match status" value="1"/>
</dbReference>
<dbReference type="SUPFAM" id="SSF57783">
    <property type="entry name" value="Zinc beta-ribbon"/>
    <property type="match status" value="1"/>
</dbReference>
<keyword evidence="4" id="KW-0378">Hydrolase</keyword>
<sequence length="239" mass="26651">MGKRRRKNGDPIAELLGAVVLFVFWGVFWYTQSFKMAGITAGIVLGIIISFSIYRRGKRVEKLKRSGISDIDQMDGRQFEHYLGLLFKSQGYKVDVTRSTGDFGADLVIQKEGKRIVVQAKRHSKNVGISAVQEAQAAIAHYKAHEAWVVSNRGYTEPAVKLAAANSVRLVDRVALIEMILQMNPDAIPSAEQVRREVPRAKEKCKVCGKEMVVRRSSKGEFLGCTGYPECRNTKSLTS</sequence>
<dbReference type="Gene3D" id="3.40.1350.10">
    <property type="match status" value="1"/>
</dbReference>
<feature type="transmembrane region" description="Helical" evidence="1">
    <location>
        <begin position="36"/>
        <end position="54"/>
    </location>
</feature>
<reference evidence="4 5" key="1">
    <citation type="submission" date="2023-09" db="EMBL/GenBank/DDBJ databases">
        <title>Complete Genome and Methylome dissection of Bacillus brevis NEB573 original source of BbsI restriction endonuclease.</title>
        <authorList>
            <person name="Fomenkov A."/>
            <person name="Roberts R.D."/>
        </authorList>
    </citation>
    <scope>NUCLEOTIDE SEQUENCE [LARGE SCALE GENOMIC DNA]</scope>
    <source>
        <strain evidence="4 5">NEB573</strain>
        <plasmid evidence="4 5">pBbsI</plasmid>
    </source>
</reference>
<name>A0ABY9TCN3_BREBE</name>
<evidence type="ECO:0000259" key="3">
    <source>
        <dbReference type="Pfam" id="PF04471"/>
    </source>
</evidence>
<keyword evidence="1" id="KW-0812">Transmembrane</keyword>
<gene>
    <name evidence="4" type="ORF">RGB73_30365</name>
</gene>
<dbReference type="SUPFAM" id="SSF52980">
    <property type="entry name" value="Restriction endonuclease-like"/>
    <property type="match status" value="1"/>
</dbReference>
<dbReference type="PANTHER" id="PTHR30015">
    <property type="entry name" value="MRR RESTRICTION SYSTEM PROTEIN"/>
    <property type="match status" value="1"/>
</dbReference>
<dbReference type="InterPro" id="IPR011856">
    <property type="entry name" value="tRNA_endonuc-like_dom_sf"/>
</dbReference>
<evidence type="ECO:0000259" key="2">
    <source>
        <dbReference type="Pfam" id="PF01396"/>
    </source>
</evidence>
<keyword evidence="5" id="KW-1185">Reference proteome</keyword>
<dbReference type="InterPro" id="IPR013498">
    <property type="entry name" value="Topo_IA_Znf"/>
</dbReference>
<proteinExistence type="predicted"/>
<accession>A0ABY9TCN3</accession>
<keyword evidence="1" id="KW-0472">Membrane</keyword>
<feature type="transmembrane region" description="Helical" evidence="1">
    <location>
        <begin position="12"/>
        <end position="30"/>
    </location>
</feature>
<keyword evidence="4" id="KW-0540">Nuclease</keyword>